<dbReference type="EMBL" id="CAJVCH010476976">
    <property type="protein sequence ID" value="CAG7820384.1"/>
    <property type="molecule type" value="Genomic_DNA"/>
</dbReference>
<name>A0A8J2LCP7_9HEXA</name>
<protein>
    <submittedName>
        <fullName evidence="1">Uncharacterized protein</fullName>
    </submittedName>
</protein>
<dbReference type="AlphaFoldDB" id="A0A8J2LCP7"/>
<organism evidence="1 2">
    <name type="scientific">Allacma fusca</name>
    <dbReference type="NCBI Taxonomy" id="39272"/>
    <lineage>
        <taxon>Eukaryota</taxon>
        <taxon>Metazoa</taxon>
        <taxon>Ecdysozoa</taxon>
        <taxon>Arthropoda</taxon>
        <taxon>Hexapoda</taxon>
        <taxon>Collembola</taxon>
        <taxon>Symphypleona</taxon>
        <taxon>Sminthuridae</taxon>
        <taxon>Allacma</taxon>
    </lineage>
</organism>
<accession>A0A8J2LCP7</accession>
<feature type="non-terminal residue" evidence="1">
    <location>
        <position position="1"/>
    </location>
</feature>
<comment type="caution">
    <text evidence="1">The sequence shown here is derived from an EMBL/GenBank/DDBJ whole genome shotgun (WGS) entry which is preliminary data.</text>
</comment>
<evidence type="ECO:0000313" key="1">
    <source>
        <dbReference type="EMBL" id="CAG7820384.1"/>
    </source>
</evidence>
<dbReference type="Proteomes" id="UP000708208">
    <property type="component" value="Unassembled WGS sequence"/>
</dbReference>
<proteinExistence type="predicted"/>
<evidence type="ECO:0000313" key="2">
    <source>
        <dbReference type="Proteomes" id="UP000708208"/>
    </source>
</evidence>
<gene>
    <name evidence="1" type="ORF">AFUS01_LOCUS30776</name>
</gene>
<sequence>RNGQKIAISLEPFNAKLLESRPLSFWIRATQEARFLYPNIPVESVFPLNELRLVSASPPGDGYVEALISVMSRVVDLAPSELISQGQLETYPQNNGKLPCFQDLLSRPGASNSVK</sequence>
<reference evidence="1" key="1">
    <citation type="submission" date="2021-06" db="EMBL/GenBank/DDBJ databases">
        <authorList>
            <person name="Hodson N. C."/>
            <person name="Mongue J. A."/>
            <person name="Jaron S. K."/>
        </authorList>
    </citation>
    <scope>NUCLEOTIDE SEQUENCE</scope>
</reference>
<keyword evidence="2" id="KW-1185">Reference proteome</keyword>